<dbReference type="InterPro" id="IPR002423">
    <property type="entry name" value="Cpn60/GroEL/TCP-1"/>
</dbReference>
<dbReference type="InterPro" id="IPR027409">
    <property type="entry name" value="GroEL-like_apical_dom_sf"/>
</dbReference>
<dbReference type="GO" id="GO:0046854">
    <property type="term" value="P:phosphatidylinositol phosphate biosynthetic process"/>
    <property type="evidence" value="ECO:0007669"/>
    <property type="project" value="TreeGrafter"/>
</dbReference>
<feature type="non-terminal residue" evidence="2">
    <location>
        <position position="1"/>
    </location>
</feature>
<dbReference type="Gene3D" id="3.50.7.10">
    <property type="entry name" value="GroEL"/>
    <property type="match status" value="1"/>
</dbReference>
<dbReference type="OMA" id="WQSFGSM"/>
<dbReference type="RefSeq" id="XP_017304930.1">
    <property type="nucleotide sequence ID" value="XM_017449441.1"/>
</dbReference>
<keyword evidence="1" id="KW-1185">Reference proteome</keyword>
<dbReference type="GO" id="GO:0000285">
    <property type="term" value="F:1-phosphatidylinositol-3-phosphate 5-kinase activity"/>
    <property type="evidence" value="ECO:0007669"/>
    <property type="project" value="TreeGrafter"/>
</dbReference>
<protein>
    <submittedName>
        <fullName evidence="2">1-phosphatidylinositol 3-phosphate 5-kinase</fullName>
    </submittedName>
</protein>
<dbReference type="PANTHER" id="PTHR45748:SF7">
    <property type="entry name" value="1-PHOSPHATIDYLINOSITOL 3-PHOSPHATE 5-KINASE-RELATED"/>
    <property type="match status" value="1"/>
</dbReference>
<dbReference type="PaxDb" id="121845-A0A1S4ERW2"/>
<proteinExistence type="predicted"/>
<evidence type="ECO:0000313" key="2">
    <source>
        <dbReference type="RefSeq" id="XP_017304930.1"/>
    </source>
</evidence>
<dbReference type="Proteomes" id="UP000079169">
    <property type="component" value="Unplaced"/>
</dbReference>
<dbReference type="PANTHER" id="PTHR45748">
    <property type="entry name" value="1-PHOSPHATIDYLINOSITOL 3-PHOSPHATE 5-KINASE-RELATED"/>
    <property type="match status" value="1"/>
</dbReference>
<feature type="non-terminal residue" evidence="2">
    <location>
        <position position="94"/>
    </location>
</feature>
<dbReference type="KEGG" id="dci:108254455"/>
<name>A0A1S4ERW2_DIACI</name>
<organism evidence="1 2">
    <name type="scientific">Diaphorina citri</name>
    <name type="common">Asian citrus psyllid</name>
    <dbReference type="NCBI Taxonomy" id="121845"/>
    <lineage>
        <taxon>Eukaryota</taxon>
        <taxon>Metazoa</taxon>
        <taxon>Ecdysozoa</taxon>
        <taxon>Arthropoda</taxon>
        <taxon>Hexapoda</taxon>
        <taxon>Insecta</taxon>
        <taxon>Pterygota</taxon>
        <taxon>Neoptera</taxon>
        <taxon>Paraneoptera</taxon>
        <taxon>Hemiptera</taxon>
        <taxon>Sternorrhyncha</taxon>
        <taxon>Psylloidea</taxon>
        <taxon>Psyllidae</taxon>
        <taxon>Diaphorininae</taxon>
        <taxon>Diaphorina</taxon>
    </lineage>
</organism>
<evidence type="ECO:0000313" key="1">
    <source>
        <dbReference type="Proteomes" id="UP000079169"/>
    </source>
</evidence>
<dbReference type="GO" id="GO:0005524">
    <property type="term" value="F:ATP binding"/>
    <property type="evidence" value="ECO:0007669"/>
    <property type="project" value="InterPro"/>
</dbReference>
<dbReference type="AlphaFoldDB" id="A0A1S4ERW2"/>
<gene>
    <name evidence="2" type="primary">LOC108254455</name>
</gene>
<dbReference type="SUPFAM" id="SSF52029">
    <property type="entry name" value="GroEL apical domain-like"/>
    <property type="match status" value="1"/>
</dbReference>
<dbReference type="Pfam" id="PF00118">
    <property type="entry name" value="Cpn60_TCP1"/>
    <property type="match status" value="1"/>
</dbReference>
<dbReference type="GO" id="GO:0010008">
    <property type="term" value="C:endosome membrane"/>
    <property type="evidence" value="ECO:0007669"/>
    <property type="project" value="TreeGrafter"/>
</dbReference>
<dbReference type="STRING" id="121845.A0A1S4ERW2"/>
<accession>A0A1S4ERW2</accession>
<reference evidence="2" key="1">
    <citation type="submission" date="2025-08" db="UniProtKB">
        <authorList>
            <consortium name="RefSeq"/>
        </authorList>
    </citation>
    <scope>IDENTIFICATION</scope>
</reference>
<dbReference type="GeneID" id="108254455"/>
<sequence length="94" mass="10569">KSMLTALNNPKILILQCAIVYQRVEGKLLSLEPVIMQETEYLRNVVARISALKPDIVLVQRNVARLAQESLQQLGITLVLNVKTTVLERIARCT</sequence>